<evidence type="ECO:0000259" key="1">
    <source>
        <dbReference type="Pfam" id="PF13556"/>
    </source>
</evidence>
<evidence type="ECO:0000259" key="2">
    <source>
        <dbReference type="Pfam" id="PF14361"/>
    </source>
</evidence>
<protein>
    <submittedName>
        <fullName evidence="3">Regulator of polyketide synthase expression</fullName>
    </submittedName>
</protein>
<dbReference type="PANTHER" id="PTHR33744:SF1">
    <property type="entry name" value="DNA-BINDING TRANSCRIPTIONAL ACTIVATOR ADER"/>
    <property type="match status" value="1"/>
</dbReference>
<dbReference type="AlphaFoldDB" id="A0A1R4ERH1"/>
<feature type="domain" description="RsbT co-antagonist protein RsbRD N-terminal" evidence="2">
    <location>
        <begin position="33"/>
        <end position="160"/>
    </location>
</feature>
<dbReference type="InterPro" id="IPR025736">
    <property type="entry name" value="PucR_C-HTH_dom"/>
</dbReference>
<dbReference type="GeneID" id="303171673"/>
<sequence length="382" mass="42788">MTSFSPIRPDAGSDAARGWSEILQQLQGEIPMLADEFVDEISDKDWYVQYRIASSDLRTTATETLELHIARLLGAPEPPQSLGHLERLATRRAQQGVPLPSLLRAMRLDFRILLHRLQAIADEAGVTLAADHATLVLDTVEAHIDALRDAYQDAAISLDVHSDEYRSRIVARLFSDDPLTENDIDFISSRLGLRTHANYEVIAAVGDAIPSLMKRYGTDERVFIFQSMHAVVLFREQAVPGKWRREAGGRGGYVGDVSGVAGIPHAVQVALEIAQHVPSKPIIFATERDVWATAARKHMARVFPRHSAHIRNTLQELPESDRSLILECTREYMRTGSVKVTSERLYCHRNTVIKRLKTFFDVTGYDPTVPRDAAWIYISLSS</sequence>
<dbReference type="Pfam" id="PF13556">
    <property type="entry name" value="HTH_30"/>
    <property type="match status" value="1"/>
</dbReference>
<dbReference type="Pfam" id="PF14361">
    <property type="entry name" value="RsbRD_N"/>
    <property type="match status" value="1"/>
</dbReference>
<dbReference type="PANTHER" id="PTHR33744">
    <property type="entry name" value="CARBOHYDRATE DIACID REGULATOR"/>
    <property type="match status" value="1"/>
</dbReference>
<feature type="domain" description="PucR C-terminal helix-turn-helix" evidence="1">
    <location>
        <begin position="327"/>
        <end position="380"/>
    </location>
</feature>
<proteinExistence type="predicted"/>
<dbReference type="OrthoDB" id="3190266at2"/>
<dbReference type="InterPro" id="IPR051448">
    <property type="entry name" value="CdaR-like_regulators"/>
</dbReference>
<evidence type="ECO:0000313" key="4">
    <source>
        <dbReference type="Proteomes" id="UP000195787"/>
    </source>
</evidence>
<dbReference type="Proteomes" id="UP000195787">
    <property type="component" value="Unassembled WGS sequence"/>
</dbReference>
<reference evidence="3 4" key="1">
    <citation type="submission" date="2017-02" db="EMBL/GenBank/DDBJ databases">
        <authorList>
            <person name="Peterson S.W."/>
        </authorList>
    </citation>
    <scope>NUCLEOTIDE SEQUENCE [LARGE SCALE GENOMIC DNA]</scope>
    <source>
        <strain evidence="3 4">LMG 22410</strain>
    </source>
</reference>
<accession>A0A1R4ERH1</accession>
<dbReference type="EMBL" id="FUHU01000003">
    <property type="protein sequence ID" value="SJM46287.1"/>
    <property type="molecule type" value="Genomic_DNA"/>
</dbReference>
<evidence type="ECO:0000313" key="3">
    <source>
        <dbReference type="EMBL" id="SJM46287.1"/>
    </source>
</evidence>
<dbReference type="Gene3D" id="1.10.10.2840">
    <property type="entry name" value="PucR C-terminal helix-turn-helix domain"/>
    <property type="match status" value="1"/>
</dbReference>
<keyword evidence="4" id="KW-1185">Reference proteome</keyword>
<name>A0A1R4ERH1_9MICO</name>
<dbReference type="InterPro" id="IPR042070">
    <property type="entry name" value="PucR_C-HTH_sf"/>
</dbReference>
<dbReference type="InterPro" id="IPR025751">
    <property type="entry name" value="RsbRD_N_dom"/>
</dbReference>
<dbReference type="RefSeq" id="WP_086989992.1">
    <property type="nucleotide sequence ID" value="NZ_FUHU01000003.1"/>
</dbReference>
<gene>
    <name evidence="3" type="ORF">CZ674_00410</name>
</gene>
<organism evidence="3 4">
    <name type="scientific">Agrococcus casei LMG 22410</name>
    <dbReference type="NCBI Taxonomy" id="1255656"/>
    <lineage>
        <taxon>Bacteria</taxon>
        <taxon>Bacillati</taxon>
        <taxon>Actinomycetota</taxon>
        <taxon>Actinomycetes</taxon>
        <taxon>Micrococcales</taxon>
        <taxon>Microbacteriaceae</taxon>
        <taxon>Agrococcus</taxon>
    </lineage>
</organism>